<evidence type="ECO:0000313" key="3">
    <source>
        <dbReference type="Proteomes" id="UP000260457"/>
    </source>
</evidence>
<dbReference type="PANTHER" id="PTHR35894">
    <property type="entry name" value="GENERAL SECRETION PATHWAY PROTEIN A-RELATED"/>
    <property type="match status" value="1"/>
</dbReference>
<dbReference type="Gene3D" id="3.40.50.300">
    <property type="entry name" value="P-loop containing nucleotide triphosphate hydrolases"/>
    <property type="match status" value="1"/>
</dbReference>
<dbReference type="PANTHER" id="PTHR35894:SF1">
    <property type="entry name" value="PHOSPHORIBULOKINASE _ URIDINE KINASE FAMILY"/>
    <property type="match status" value="1"/>
</dbReference>
<dbReference type="InterPro" id="IPR027417">
    <property type="entry name" value="P-loop_NTPase"/>
</dbReference>
<name>A0ABN5N808_9BACI</name>
<dbReference type="SUPFAM" id="SSF52540">
    <property type="entry name" value="P-loop containing nucleoside triphosphate hydrolases"/>
    <property type="match status" value="1"/>
</dbReference>
<gene>
    <name evidence="2" type="ORF">DTO10_26485</name>
</gene>
<organism evidence="2 3">
    <name type="scientific">Peribacillus butanolivorans</name>
    <dbReference type="NCBI Taxonomy" id="421767"/>
    <lineage>
        <taxon>Bacteria</taxon>
        <taxon>Bacillati</taxon>
        <taxon>Bacillota</taxon>
        <taxon>Bacilli</taxon>
        <taxon>Bacillales</taxon>
        <taxon>Bacillaceae</taxon>
        <taxon>Peribacillus</taxon>
    </lineage>
</organism>
<dbReference type="GO" id="GO:0005524">
    <property type="term" value="F:ATP binding"/>
    <property type="evidence" value="ECO:0007669"/>
    <property type="project" value="UniProtKB-KW"/>
</dbReference>
<dbReference type="Proteomes" id="UP000260457">
    <property type="component" value="Chromosome"/>
</dbReference>
<proteinExistence type="predicted"/>
<evidence type="ECO:0000259" key="1">
    <source>
        <dbReference type="Pfam" id="PF13401"/>
    </source>
</evidence>
<keyword evidence="2" id="KW-0067">ATP-binding</keyword>
<keyword evidence="3" id="KW-1185">Reference proteome</keyword>
<dbReference type="Pfam" id="PF13401">
    <property type="entry name" value="AAA_22"/>
    <property type="match status" value="1"/>
</dbReference>
<dbReference type="InterPro" id="IPR049945">
    <property type="entry name" value="AAA_22"/>
</dbReference>
<dbReference type="InterPro" id="IPR052026">
    <property type="entry name" value="ExeA_AAA_ATPase_DNA-bind"/>
</dbReference>
<accession>A0ABN5N808</accession>
<reference evidence="2 3" key="1">
    <citation type="submission" date="2018-07" db="EMBL/GenBank/DDBJ databases">
        <title>The molecular basis for the intramolecular migration of carboxyl group in the catabolism of para-hydroxybenzoate via gentisate.</title>
        <authorList>
            <person name="Zhao H."/>
            <person name="Xu Y."/>
            <person name="Lin S."/>
            <person name="Spain J.C."/>
            <person name="Zhou N.-Y."/>
        </authorList>
    </citation>
    <scope>NUCLEOTIDE SEQUENCE [LARGE SCALE GENOMIC DNA]</scope>
    <source>
        <strain evidence="2 3">PHB-7a</strain>
    </source>
</reference>
<keyword evidence="2" id="KW-0547">Nucleotide-binding</keyword>
<sequence>MKLNNFIETKEHRRFVEFCEACRKYRYIGICHGVTGVGKTMSAKTMASWYDVEPLLDSLRDERKIEAEIQKNQLRTIYYNAPSFGTSRIRKDIYNIGLRLQLLEEKIMIQAGNDSFQLKTRLKEMVDLVIVDEVDRLKLPGIEVLRELFDDTDIGIVMIGMPRMQRKLSRYPQLYSRIGFSHEYKMLGKDELHFILENRLKEISNYKGMGQFESYEAMRELIRVTRGNFRILDRMLAQIERIMKINQLSSINKEVIDTAKSILVIGK</sequence>
<feature type="domain" description="ORC1/DEAH AAA+ ATPase" evidence="1">
    <location>
        <begin position="24"/>
        <end position="168"/>
    </location>
</feature>
<protein>
    <submittedName>
        <fullName evidence="2">ATP-binding protein</fullName>
    </submittedName>
</protein>
<dbReference type="EMBL" id="CP030926">
    <property type="protein sequence ID" value="AXN41560.1"/>
    <property type="molecule type" value="Genomic_DNA"/>
</dbReference>
<dbReference type="RefSeq" id="WP_116822208.1">
    <property type="nucleotide sequence ID" value="NZ_CP030926.1"/>
</dbReference>
<evidence type="ECO:0000313" key="2">
    <source>
        <dbReference type="EMBL" id="AXN41560.1"/>
    </source>
</evidence>